<comment type="similarity">
    <text evidence="2 6">Belongs to the profilin family.</text>
</comment>
<dbReference type="GO" id="GO:0003785">
    <property type="term" value="F:actin monomer binding"/>
    <property type="evidence" value="ECO:0007669"/>
    <property type="project" value="TreeGrafter"/>
</dbReference>
<dbReference type="InterPro" id="IPR048278">
    <property type="entry name" value="PFN"/>
</dbReference>
<evidence type="ECO:0000313" key="9">
    <source>
        <dbReference type="Proteomes" id="UP000433883"/>
    </source>
</evidence>
<dbReference type="SUPFAM" id="SSF55770">
    <property type="entry name" value="Profilin (actin-binding protein)"/>
    <property type="match status" value="1"/>
</dbReference>
<keyword evidence="4 6" id="KW-0009">Actin-binding</keyword>
<dbReference type="PRINTS" id="PR00392">
    <property type="entry name" value="PROFILIN"/>
</dbReference>
<dbReference type="Proteomes" id="UP000433883">
    <property type="component" value="Unassembled WGS sequence"/>
</dbReference>
<organism evidence="8 9">
    <name type="scientific">Venturia inaequalis</name>
    <name type="common">Apple scab fungus</name>
    <dbReference type="NCBI Taxonomy" id="5025"/>
    <lineage>
        <taxon>Eukaryota</taxon>
        <taxon>Fungi</taxon>
        <taxon>Dikarya</taxon>
        <taxon>Ascomycota</taxon>
        <taxon>Pezizomycotina</taxon>
        <taxon>Dothideomycetes</taxon>
        <taxon>Pleosporomycetidae</taxon>
        <taxon>Venturiales</taxon>
        <taxon>Venturiaceae</taxon>
        <taxon>Venturia</taxon>
    </lineage>
</organism>
<evidence type="ECO:0000256" key="1">
    <source>
        <dbReference type="ARBA" id="ARBA00004245"/>
    </source>
</evidence>
<feature type="compositionally biased region" description="Polar residues" evidence="7">
    <location>
        <begin position="428"/>
        <end position="437"/>
    </location>
</feature>
<dbReference type="GO" id="GO:0005938">
    <property type="term" value="C:cell cortex"/>
    <property type="evidence" value="ECO:0007669"/>
    <property type="project" value="TreeGrafter"/>
</dbReference>
<reference evidence="8 9" key="1">
    <citation type="submission" date="2019-11" db="EMBL/GenBank/DDBJ databases">
        <title>Venturia inaequalis Genome Resource.</title>
        <authorList>
            <person name="Lichtner F.J."/>
        </authorList>
    </citation>
    <scope>NUCLEOTIDE SEQUENCE [LARGE SCALE GENOMIC DNA]</scope>
    <source>
        <strain evidence="8">Bline_iso_100314</strain>
    </source>
</reference>
<sequence>MLDPDTSPPTKSIWDAIDRDEFERNADELESLKYRAAPWAQARSEWPEDDERHLIPYAVERQLADDFAYISACEPKVVTVTAATVEAYENPSGITIRLAGNKGIREYVQGALNEILRNVEQCARKEISPQECADRCLQIVVQLNMNRLFKRIGSRHFEKPKHLALYAKGPISPQWSKLMTKPVQRKPDAINLAAEAEEFNTAFDQLENSESEEGKVNALVDLAKRCFAFTVDGRSLQERLEKAGYGKKTFSTRPFREINKTAAYWRICCNLANFARSYRKYFQSLTLVPIHHFNPSTRPGKTEEERFIHAEVQVITYYEITNPPLWPRALGTSKKACFLCYEFVRCHGCLAVSKSHGIVFSRWAVPDRKDYSPESLTRLRRALQGVDERVTEELEKAGIGRIKQDDPVQSSIDLNYFSLPNASRTSLQSARESTSTLAPGDPPDHDQVSIDIDQGAAVEDIDIMPSFSQPDQSSATTTKSFLGCLKAMFRYLKISGGKQEDAANSRPISKGLEKKGKQRVARNLIGTGNVDSAAIFSVNGKDNWARSADFKISPEEMKVLLDGFADPNPLYGSGFHVDGVKYTVIGATDKNIWGKQGKNGMIVAKTTQALLLAHHNENVTTQNCVSTVVALQDYLVGVGY</sequence>
<dbReference type="Pfam" id="PF00235">
    <property type="entry name" value="Profilin"/>
    <property type="match status" value="1"/>
</dbReference>
<evidence type="ECO:0000256" key="3">
    <source>
        <dbReference type="ARBA" id="ARBA00022490"/>
    </source>
</evidence>
<keyword evidence="5" id="KW-0206">Cytoskeleton</keyword>
<comment type="caution">
    <text evidence="8">The sequence shown here is derived from an EMBL/GenBank/DDBJ whole genome shotgun (WGS) entry which is preliminary data.</text>
</comment>
<evidence type="ECO:0000256" key="7">
    <source>
        <dbReference type="SAM" id="MobiDB-lite"/>
    </source>
</evidence>
<dbReference type="SMART" id="SM00392">
    <property type="entry name" value="PROF"/>
    <property type="match status" value="1"/>
</dbReference>
<dbReference type="Gene3D" id="3.30.450.30">
    <property type="entry name" value="Dynein light chain 2a, cytoplasmic"/>
    <property type="match status" value="1"/>
</dbReference>
<keyword evidence="3" id="KW-0963">Cytoplasm</keyword>
<feature type="region of interest" description="Disordered" evidence="7">
    <location>
        <begin position="428"/>
        <end position="449"/>
    </location>
</feature>
<dbReference type="PANTHER" id="PTHR11604:SF0">
    <property type="entry name" value="PROFILIN"/>
    <property type="match status" value="1"/>
</dbReference>
<dbReference type="Pfam" id="PF14441">
    <property type="entry name" value="OTT_1508_deam"/>
    <property type="match status" value="1"/>
</dbReference>
<evidence type="ECO:0000256" key="4">
    <source>
        <dbReference type="ARBA" id="ARBA00023203"/>
    </source>
</evidence>
<proteinExistence type="inferred from homology"/>
<dbReference type="InterPro" id="IPR027796">
    <property type="entry name" value="OTT_1508_deam-like"/>
</dbReference>
<comment type="subcellular location">
    <subcellularLocation>
        <location evidence="1">Cytoplasm</location>
        <location evidence="1">Cytoskeleton</location>
    </subcellularLocation>
</comment>
<accession>A0A8H3YPQ4</accession>
<dbReference type="EMBL" id="WNWQ01000395">
    <property type="protein sequence ID" value="KAE9968815.1"/>
    <property type="molecule type" value="Genomic_DNA"/>
</dbReference>
<evidence type="ECO:0000313" key="8">
    <source>
        <dbReference type="EMBL" id="KAE9968815.1"/>
    </source>
</evidence>
<evidence type="ECO:0000256" key="5">
    <source>
        <dbReference type="ARBA" id="ARBA00023212"/>
    </source>
</evidence>
<dbReference type="CDD" id="cd00148">
    <property type="entry name" value="PROF"/>
    <property type="match status" value="1"/>
</dbReference>
<evidence type="ECO:0000256" key="6">
    <source>
        <dbReference type="RuleBase" id="RU003909"/>
    </source>
</evidence>
<dbReference type="InterPro" id="IPR005455">
    <property type="entry name" value="PFN_euk"/>
</dbReference>
<evidence type="ECO:0000256" key="2">
    <source>
        <dbReference type="ARBA" id="ARBA00010058"/>
    </source>
</evidence>
<dbReference type="PANTHER" id="PTHR11604">
    <property type="entry name" value="PROFILIN"/>
    <property type="match status" value="1"/>
</dbReference>
<name>A0A8H3YPQ4_VENIN</name>
<protein>
    <recommendedName>
        <fullName evidence="6">Profilin</fullName>
    </recommendedName>
</protein>
<dbReference type="AlphaFoldDB" id="A0A8H3YPQ4"/>
<gene>
    <name evidence="8" type="ORF">BLS_005647</name>
</gene>
<dbReference type="GO" id="GO:0005856">
    <property type="term" value="C:cytoskeleton"/>
    <property type="evidence" value="ECO:0007669"/>
    <property type="project" value="UniProtKB-SubCell"/>
</dbReference>
<dbReference type="InterPro" id="IPR036140">
    <property type="entry name" value="PFN_sf"/>
</dbReference>